<accession>A0ABT3BMN3</accession>
<dbReference type="PANTHER" id="PTHR48099">
    <property type="entry name" value="C-1-TETRAHYDROFOLATE SYNTHASE, CYTOPLASMIC-RELATED"/>
    <property type="match status" value="1"/>
</dbReference>
<evidence type="ECO:0000259" key="3">
    <source>
        <dbReference type="Pfam" id="PF02882"/>
    </source>
</evidence>
<evidence type="ECO:0000313" key="4">
    <source>
        <dbReference type="EMBL" id="MCV3728346.1"/>
    </source>
</evidence>
<reference evidence="4 5" key="1">
    <citation type="journal article" date="2020" name="Int. J. Syst. Evol. Microbiol.">
        <title>Ureaplasma miroungigenitalium sp. nov. isolated from northern elephant seals (Mirounga angustirostris) and Ureaplasma zalophigenitalium sp. nov. isolated from California sea lions (Zalophus californianus).</title>
        <authorList>
            <person name="Volokhov D.V."/>
            <person name="Gulland F.M."/>
            <person name="Gao Y."/>
            <person name="Chizhikov V.E."/>
        </authorList>
    </citation>
    <scope>NUCLEOTIDE SEQUENCE [LARGE SCALE GENOMIC DNA]</scope>
    <source>
        <strain evidence="4 5">ES3182-GEN</strain>
    </source>
</reference>
<feature type="domain" description="Tetrahydrofolate dehydrogenase/cyclohydrolase NAD(P)-binding" evidence="3">
    <location>
        <begin position="131"/>
        <end position="273"/>
    </location>
</feature>
<dbReference type="SUPFAM" id="SSF51735">
    <property type="entry name" value="NAD(P)-binding Rossmann-fold domains"/>
    <property type="match status" value="1"/>
</dbReference>
<evidence type="ECO:0000313" key="5">
    <source>
        <dbReference type="Proteomes" id="UP001208245"/>
    </source>
</evidence>
<organism evidence="4 5">
    <name type="scientific">Ureaplasma miroungigenitalium</name>
    <dbReference type="NCBI Taxonomy" id="1042321"/>
    <lineage>
        <taxon>Bacteria</taxon>
        <taxon>Bacillati</taxon>
        <taxon>Mycoplasmatota</taxon>
        <taxon>Mycoplasmoidales</taxon>
        <taxon>Mycoplasmoidaceae</taxon>
        <taxon>Ureaplasma</taxon>
    </lineage>
</organism>
<dbReference type="EC" id="3.5.4.9" evidence="1"/>
<dbReference type="PANTHER" id="PTHR48099:SF5">
    <property type="entry name" value="C-1-TETRAHYDROFOLATE SYNTHASE, CYTOPLASMIC"/>
    <property type="match status" value="1"/>
</dbReference>
<comment type="caution">
    <text evidence="4">The sequence shown here is derived from an EMBL/GenBank/DDBJ whole genome shotgun (WGS) entry which is preliminary data.</text>
</comment>
<dbReference type="InterPro" id="IPR036291">
    <property type="entry name" value="NAD(P)-bd_dom_sf"/>
</dbReference>
<keyword evidence="2" id="KW-0028">Amino-acid biosynthesis</keyword>
<gene>
    <name evidence="4" type="ORF">OF376_00920</name>
</gene>
<keyword evidence="5" id="KW-1185">Reference proteome</keyword>
<dbReference type="Gene3D" id="3.40.50.720">
    <property type="entry name" value="NAD(P)-binding Rossmann-like Domain"/>
    <property type="match status" value="1"/>
</dbReference>
<evidence type="ECO:0000256" key="1">
    <source>
        <dbReference type="ARBA" id="ARBA00012776"/>
    </source>
</evidence>
<protein>
    <recommendedName>
        <fullName evidence="1">methenyltetrahydrofolate cyclohydrolase</fullName>
        <ecNumber evidence="1">3.5.4.9</ecNumber>
    </recommendedName>
</protein>
<name>A0ABT3BMN3_9BACT</name>
<dbReference type="EMBL" id="JAOXHL010000001">
    <property type="protein sequence ID" value="MCV3728346.1"/>
    <property type="molecule type" value="Genomic_DNA"/>
</dbReference>
<evidence type="ECO:0000256" key="2">
    <source>
        <dbReference type="ARBA" id="ARBA00022605"/>
    </source>
</evidence>
<dbReference type="Pfam" id="PF02882">
    <property type="entry name" value="THF_DHG_CYH_C"/>
    <property type="match status" value="1"/>
</dbReference>
<dbReference type="Proteomes" id="UP001208245">
    <property type="component" value="Unassembled WGS sequence"/>
</dbReference>
<sequence>MKRIINDLFIQLNNELKNQKKDHQKVIHIFYDSFFVPRDSLYLRVKEKYAQQLNIPLAFYDLANFTNKADFDKLMKKIHAQNDFLFYELPIRVETRTGLGLWDYLNLDNDIDGLDSFKYLEDKQDQIIYYPATVLAVMTLFKAIQHWFPSRPTLCVLGRSEHLGKYLYTLLKDEFAQAFLIGRNNEQKEAVLQNADCVLACINQAHAYDVRDLKDNSFLIDVTLEEQENKIFGAFKYNPEYQEKHKIHVSPSPGGIGKLTTLCLFLNYFKKITKK</sequence>
<dbReference type="Gene3D" id="3.40.50.10860">
    <property type="entry name" value="Leucine Dehydrogenase, chain A, domain 1"/>
    <property type="match status" value="1"/>
</dbReference>
<dbReference type="InterPro" id="IPR020631">
    <property type="entry name" value="THF_DH/CycHdrlase_NAD-bd_dom"/>
</dbReference>
<proteinExistence type="predicted"/>
<dbReference type="RefSeq" id="WP_263821672.1">
    <property type="nucleotide sequence ID" value="NZ_JAOXHK010000002.1"/>
</dbReference>